<evidence type="ECO:0000256" key="1">
    <source>
        <dbReference type="ARBA" id="ARBA00001928"/>
    </source>
</evidence>
<evidence type="ECO:0000256" key="7">
    <source>
        <dbReference type="ARBA" id="ARBA00023270"/>
    </source>
</evidence>
<evidence type="ECO:0000256" key="8">
    <source>
        <dbReference type="ARBA" id="ARBA00023317"/>
    </source>
</evidence>
<evidence type="ECO:0000313" key="9">
    <source>
        <dbReference type="EMBL" id="QHS79428.1"/>
    </source>
</evidence>
<evidence type="ECO:0000256" key="3">
    <source>
        <dbReference type="ARBA" id="ARBA00022813"/>
    </source>
</evidence>
<dbReference type="InterPro" id="IPR003826">
    <property type="entry name" value="AdoMetDC_fam_prok"/>
</dbReference>
<dbReference type="GO" id="GO:0004014">
    <property type="term" value="F:adenosylmethionine decarboxylase activity"/>
    <property type="evidence" value="ECO:0007669"/>
    <property type="project" value="InterPro"/>
</dbReference>
<protein>
    <recommendedName>
        <fullName evidence="10">S-adenosylmethionine decarboxylase</fullName>
    </recommendedName>
</protein>
<name>A0A6C0AI46_9ZZZZ</name>
<keyword evidence="2" id="KW-0210">Decarboxylase</keyword>
<evidence type="ECO:0000256" key="2">
    <source>
        <dbReference type="ARBA" id="ARBA00022793"/>
    </source>
</evidence>
<evidence type="ECO:0000256" key="5">
    <source>
        <dbReference type="ARBA" id="ARBA00023145"/>
    </source>
</evidence>
<dbReference type="EMBL" id="MN740643">
    <property type="protein sequence ID" value="QHS79428.1"/>
    <property type="molecule type" value="Genomic_DNA"/>
</dbReference>
<dbReference type="InterPro" id="IPR016067">
    <property type="entry name" value="S-AdoMet_deCO2ase_core"/>
</dbReference>
<evidence type="ECO:0008006" key="10">
    <source>
        <dbReference type="Google" id="ProtNLM"/>
    </source>
</evidence>
<comment type="cofactor">
    <cofactor evidence="1">
        <name>pyruvate</name>
        <dbReference type="ChEBI" id="CHEBI:15361"/>
    </cofactor>
</comment>
<keyword evidence="6" id="KW-0456">Lyase</keyword>
<dbReference type="AlphaFoldDB" id="A0A6C0AI46"/>
<evidence type="ECO:0000256" key="4">
    <source>
        <dbReference type="ARBA" id="ARBA00023115"/>
    </source>
</evidence>
<reference evidence="9" key="1">
    <citation type="journal article" date="2020" name="Nature">
        <title>Giant virus diversity and host interactions through global metagenomics.</title>
        <authorList>
            <person name="Schulz F."/>
            <person name="Roux S."/>
            <person name="Paez-Espino D."/>
            <person name="Jungbluth S."/>
            <person name="Walsh D.A."/>
            <person name="Denef V.J."/>
            <person name="McMahon K.D."/>
            <person name="Konstantinidis K.T."/>
            <person name="Eloe-Fadrosh E.A."/>
            <person name="Kyrpides N.C."/>
            <person name="Woyke T."/>
        </authorList>
    </citation>
    <scope>NUCLEOTIDE SEQUENCE</scope>
    <source>
        <strain evidence="9">GVMAG-S-1035237-23</strain>
    </source>
</reference>
<proteinExistence type="predicted"/>
<dbReference type="Pfam" id="PF02675">
    <property type="entry name" value="AdoMet_dc"/>
    <property type="match status" value="1"/>
</dbReference>
<accession>A0A6C0AI46</accession>
<evidence type="ECO:0000256" key="6">
    <source>
        <dbReference type="ARBA" id="ARBA00023239"/>
    </source>
</evidence>
<dbReference type="GO" id="GO:0008295">
    <property type="term" value="P:spermidine biosynthetic process"/>
    <property type="evidence" value="ECO:0007669"/>
    <property type="project" value="InterPro"/>
</dbReference>
<organism evidence="9">
    <name type="scientific">viral metagenome</name>
    <dbReference type="NCBI Taxonomy" id="1070528"/>
    <lineage>
        <taxon>unclassified sequences</taxon>
        <taxon>metagenomes</taxon>
        <taxon>organismal metagenomes</taxon>
    </lineage>
</organism>
<sequence length="127" mass="14567">MSVGRWGYHLIIDAASCAPSAIRCSKNIERFSNTLVKRIDMVPYGKPQIVMFGSGNKKGYTLVQLIETSNITGHFVEETNDLYLDVFSCKKFDINTVESILRSYFSPNNVKTKYLERFAERKDEPSW</sequence>
<dbReference type="Gene3D" id="3.60.90.10">
    <property type="entry name" value="S-adenosylmethionine decarboxylase"/>
    <property type="match status" value="1"/>
</dbReference>
<dbReference type="SUPFAM" id="SSF56276">
    <property type="entry name" value="S-adenosylmethionine decarboxylase"/>
    <property type="match status" value="1"/>
</dbReference>
<keyword evidence="7" id="KW-0704">Schiff base</keyword>
<keyword evidence="3" id="KW-0068">Autocatalytic cleavage</keyword>
<keyword evidence="8" id="KW-0670">Pyruvate</keyword>
<keyword evidence="4" id="KW-0620">Polyamine biosynthesis</keyword>
<keyword evidence="5" id="KW-0865">Zymogen</keyword>